<keyword evidence="1" id="KW-0812">Transmembrane</keyword>
<organism evidence="2 3">
    <name type="scientific">Haloferax marisrubri</name>
    <dbReference type="NCBI Taxonomy" id="1544719"/>
    <lineage>
        <taxon>Archaea</taxon>
        <taxon>Methanobacteriati</taxon>
        <taxon>Methanobacteriota</taxon>
        <taxon>Stenosarchaea group</taxon>
        <taxon>Halobacteria</taxon>
        <taxon>Halobacteriales</taxon>
        <taxon>Haloferacaceae</taxon>
        <taxon>Haloferax</taxon>
    </lineage>
</organism>
<protein>
    <submittedName>
        <fullName evidence="2">Peptidase</fullName>
    </submittedName>
</protein>
<dbReference type="RefSeq" id="WP_058568350.1">
    <property type="nucleotide sequence ID" value="NZ_LOPW02000004.1"/>
</dbReference>
<dbReference type="AlphaFoldDB" id="A0A2P4NUM2"/>
<feature type="transmembrane region" description="Helical" evidence="1">
    <location>
        <begin position="280"/>
        <end position="298"/>
    </location>
</feature>
<keyword evidence="1" id="KW-0472">Membrane</keyword>
<feature type="transmembrane region" description="Helical" evidence="1">
    <location>
        <begin position="80"/>
        <end position="101"/>
    </location>
</feature>
<feature type="transmembrane region" description="Helical" evidence="1">
    <location>
        <begin position="255"/>
        <end position="274"/>
    </location>
</feature>
<proteinExistence type="predicted"/>
<sequence length="366" mass="39124">MAPVTFAGALVGVSLLGAGWSRLSAGRLERRDASVQRFRQRVRSNWLYAAILFVGIVWWTNADRALLAAVGLPTDWPWAALGWALIGVGAAVVATVSYMGAFPVARRVRDADMGAGAAAAKMFRYQLFIAALVFCVVTVLQVEFRVLETSGLLTLLAFAAAAYVFSAPLVGVSQTTTVPDDATRERLDRLCDRAGLSVARVRLLDGGGHRSDHLVRGPIGRKTLFLTDSLLDRYDDETVSALLAVDAGRVARFVYGLRLFTVTAVGAFVFWGVAWPPFGFALSFLTFAGVGVVLLVTGEYASKRLIYRADEAAAERVGRAAVADALDATADEVDTGRAGSRLSFEPSLASRIERLRDGSGAGETDA</sequence>
<feature type="transmembrane region" description="Helical" evidence="1">
    <location>
        <begin position="122"/>
        <end position="140"/>
    </location>
</feature>
<accession>A0A2P4NUM2</accession>
<gene>
    <name evidence="2" type="ORF">AUR65_003240</name>
</gene>
<dbReference type="Proteomes" id="UP000053621">
    <property type="component" value="Unassembled WGS sequence"/>
</dbReference>
<dbReference type="EMBL" id="LOPW02000004">
    <property type="protein sequence ID" value="POG56857.1"/>
    <property type="molecule type" value="Genomic_DNA"/>
</dbReference>
<evidence type="ECO:0000313" key="3">
    <source>
        <dbReference type="Proteomes" id="UP000053621"/>
    </source>
</evidence>
<dbReference type="OrthoDB" id="271602at2157"/>
<feature type="transmembrane region" description="Helical" evidence="1">
    <location>
        <begin position="6"/>
        <end position="23"/>
    </location>
</feature>
<evidence type="ECO:0000256" key="1">
    <source>
        <dbReference type="SAM" id="Phobius"/>
    </source>
</evidence>
<name>A0A2P4NUM2_9EURY</name>
<evidence type="ECO:0000313" key="2">
    <source>
        <dbReference type="EMBL" id="POG56857.1"/>
    </source>
</evidence>
<keyword evidence="1" id="KW-1133">Transmembrane helix</keyword>
<comment type="caution">
    <text evidence="2">The sequence shown here is derived from an EMBL/GenBank/DDBJ whole genome shotgun (WGS) entry which is preliminary data.</text>
</comment>
<keyword evidence="3" id="KW-1185">Reference proteome</keyword>
<feature type="transmembrane region" description="Helical" evidence="1">
    <location>
        <begin position="152"/>
        <end position="172"/>
    </location>
</feature>
<feature type="transmembrane region" description="Helical" evidence="1">
    <location>
        <begin position="44"/>
        <end position="60"/>
    </location>
</feature>
<reference evidence="2" key="1">
    <citation type="submission" date="2017-08" db="EMBL/GenBank/DDBJ databases">
        <title>Haloferax marisrubri sp. nov., isolated from the Discovery deep brine-seawater interface in the Red Sea.</title>
        <authorList>
            <person name="Zhang G."/>
            <person name="Stingl U."/>
        </authorList>
    </citation>
    <scope>NUCLEOTIDE SEQUENCE [LARGE SCALE GENOMIC DNA]</scope>
    <source>
        <strain evidence="2">SB3</strain>
    </source>
</reference>